<dbReference type="GO" id="GO:0005634">
    <property type="term" value="C:nucleus"/>
    <property type="evidence" value="ECO:0007669"/>
    <property type="project" value="TreeGrafter"/>
</dbReference>
<dbReference type="SUPFAM" id="SSF48371">
    <property type="entry name" value="ARM repeat"/>
    <property type="match status" value="1"/>
</dbReference>
<feature type="non-terminal residue" evidence="2">
    <location>
        <position position="337"/>
    </location>
</feature>
<sequence>TVLNLAEFMEHDEKAIQIDIRTLAAYASSCNAYAKALHYSELTFSAAANANNLNALIRAYTQLNQYDSAAGLVKYAAQILPDLEMRNAWYERLQRWDEALAFYQEQETLNPDDTQLTVAKMRCLHALCEWDQLTALVDDVWDRVEDDQRHHVALLAAGAAWGSGELDRIDQYINLIKKESSDQYFFKAVLAVHRNESTARDLIQKTRDLLDTEISFPTDGYGRSYSSIVRIQMLSEFEEILDYKQYADQPKRQEVIRNTWNKRLQGVSKDVEVWQKLLRVRSSVLPPDEDMEVWLQFAELSREGGQLNFAEQTIASIVKCDPLQLHVDVIHMAPSEV</sequence>
<accession>A0A9W8AFS0</accession>
<dbReference type="Gene3D" id="1.25.40.10">
    <property type="entry name" value="Tetratricopeptide repeat domain"/>
    <property type="match status" value="1"/>
</dbReference>
<dbReference type="EC" id="2.7.11.1" evidence="2"/>
<feature type="non-terminal residue" evidence="2">
    <location>
        <position position="1"/>
    </location>
</feature>
<dbReference type="GO" id="GO:0031931">
    <property type="term" value="C:TORC1 complex"/>
    <property type="evidence" value="ECO:0007669"/>
    <property type="project" value="TreeGrafter"/>
</dbReference>
<evidence type="ECO:0000259" key="1">
    <source>
        <dbReference type="PROSITE" id="PS51189"/>
    </source>
</evidence>
<dbReference type="InterPro" id="IPR011990">
    <property type="entry name" value="TPR-like_helical_dom_sf"/>
</dbReference>
<keyword evidence="2" id="KW-0808">Transferase</keyword>
<dbReference type="InterPro" id="IPR016024">
    <property type="entry name" value="ARM-type_fold"/>
</dbReference>
<keyword evidence="3" id="KW-1185">Reference proteome</keyword>
<dbReference type="OrthoDB" id="381190at2759"/>
<dbReference type="AlphaFoldDB" id="A0A9W8AFS0"/>
<dbReference type="Pfam" id="PF02259">
    <property type="entry name" value="FAT"/>
    <property type="match status" value="1"/>
</dbReference>
<comment type="caution">
    <text evidence="2">The sequence shown here is derived from an EMBL/GenBank/DDBJ whole genome shotgun (WGS) entry which is preliminary data.</text>
</comment>
<dbReference type="Proteomes" id="UP001150925">
    <property type="component" value="Unassembled WGS sequence"/>
</dbReference>
<organism evidence="2 3">
    <name type="scientific">Dispira parvispora</name>
    <dbReference type="NCBI Taxonomy" id="1520584"/>
    <lineage>
        <taxon>Eukaryota</taxon>
        <taxon>Fungi</taxon>
        <taxon>Fungi incertae sedis</taxon>
        <taxon>Zoopagomycota</taxon>
        <taxon>Kickxellomycotina</taxon>
        <taxon>Dimargaritomycetes</taxon>
        <taxon>Dimargaritales</taxon>
        <taxon>Dimargaritaceae</taxon>
        <taxon>Dispira</taxon>
    </lineage>
</organism>
<dbReference type="InterPro" id="IPR050517">
    <property type="entry name" value="DDR_Repair_Kinase"/>
</dbReference>
<evidence type="ECO:0000313" key="3">
    <source>
        <dbReference type="Proteomes" id="UP001150925"/>
    </source>
</evidence>
<dbReference type="PANTHER" id="PTHR11139">
    <property type="entry name" value="ATAXIA TELANGIECTASIA MUTATED ATM -RELATED"/>
    <property type="match status" value="1"/>
</dbReference>
<keyword evidence="2" id="KW-0418">Kinase</keyword>
<dbReference type="GO" id="GO:0004674">
    <property type="term" value="F:protein serine/threonine kinase activity"/>
    <property type="evidence" value="ECO:0007669"/>
    <property type="project" value="UniProtKB-EC"/>
</dbReference>
<dbReference type="GO" id="GO:0005737">
    <property type="term" value="C:cytoplasm"/>
    <property type="evidence" value="ECO:0007669"/>
    <property type="project" value="TreeGrafter"/>
</dbReference>
<protein>
    <submittedName>
        <fullName evidence="2">Phosphatidylinositol kinase- protein kinase tor1</fullName>
        <ecNumber evidence="2">2.7.11.1</ecNumber>
    </submittedName>
</protein>
<dbReference type="GO" id="GO:0038202">
    <property type="term" value="P:TORC1 signaling"/>
    <property type="evidence" value="ECO:0007669"/>
    <property type="project" value="TreeGrafter"/>
</dbReference>
<evidence type="ECO:0000313" key="2">
    <source>
        <dbReference type="EMBL" id="KAJ1948446.1"/>
    </source>
</evidence>
<dbReference type="InterPro" id="IPR014009">
    <property type="entry name" value="PIK_FAT"/>
</dbReference>
<gene>
    <name evidence="2" type="primary">TOR1_5</name>
    <name evidence="2" type="ORF">IWQ62_006888</name>
</gene>
<dbReference type="GO" id="GO:0031932">
    <property type="term" value="C:TORC2 complex"/>
    <property type="evidence" value="ECO:0007669"/>
    <property type="project" value="TreeGrafter"/>
</dbReference>
<proteinExistence type="predicted"/>
<dbReference type="EMBL" id="JANBPY010004328">
    <property type="protein sequence ID" value="KAJ1948446.1"/>
    <property type="molecule type" value="Genomic_DNA"/>
</dbReference>
<dbReference type="GO" id="GO:0016242">
    <property type="term" value="P:negative regulation of macroautophagy"/>
    <property type="evidence" value="ECO:0007669"/>
    <property type="project" value="TreeGrafter"/>
</dbReference>
<dbReference type="PANTHER" id="PTHR11139:SF9">
    <property type="entry name" value="SERINE_THREONINE-PROTEIN KINASE MTOR"/>
    <property type="match status" value="1"/>
</dbReference>
<dbReference type="PROSITE" id="PS51189">
    <property type="entry name" value="FAT"/>
    <property type="match status" value="1"/>
</dbReference>
<reference evidence="2" key="1">
    <citation type="submission" date="2022-07" db="EMBL/GenBank/DDBJ databases">
        <title>Phylogenomic reconstructions and comparative analyses of Kickxellomycotina fungi.</title>
        <authorList>
            <person name="Reynolds N.K."/>
            <person name="Stajich J.E."/>
            <person name="Barry K."/>
            <person name="Grigoriev I.V."/>
            <person name="Crous P."/>
            <person name="Smith M.E."/>
        </authorList>
    </citation>
    <scope>NUCLEOTIDE SEQUENCE</scope>
    <source>
        <strain evidence="2">RSA 1196</strain>
    </source>
</reference>
<dbReference type="InterPro" id="IPR003151">
    <property type="entry name" value="PIK-rel_kinase_FAT"/>
</dbReference>
<name>A0A9W8AFS0_9FUNG</name>
<feature type="domain" description="FAT" evidence="1">
    <location>
        <begin position="22"/>
        <end position="337"/>
    </location>
</feature>